<proteinExistence type="predicted"/>
<evidence type="ECO:0000313" key="3">
    <source>
        <dbReference type="Proteomes" id="UP000250275"/>
    </source>
</evidence>
<accession>A0A310SFJ5</accession>
<gene>
    <name evidence="2" type="ORF">WN48_06616</name>
</gene>
<sequence length="431" mass="50541">MDQEYYSTLYKWFEKCGVISNIRTHLRQNLINALKSKDIVLKSDGPKSAKQYVYDLLIAEYLFNHNYAYTLSVFASEAPMLINFSNKTVQRPDGSDEDNNGKLQSDYILHALETLGINPHDSKGQYVISQYIESDMPLLLCILKCITMFSYNIYNDVPIKETVSLCNESTQTEFSWQAHNLYIEKLSKLKRKIFVHKQTVNNKLHEREMMLKKQAVFIEQQLETLNTKIHQVQNVMHNMSLKEKQIKEKKQSNEQQVLQKEMELTLREKLLLQEADRLQKEQASHKKIDQDLKRTHEQKGIQTEFSIQSHNHFLRNIEVQTDFIIDMQQEDKIEILTKEKEELTVLIQDQQLRIEQITQRALQLSRQIEGIHSLKPTNVEVPAQIVNANTVISESSSTEDILQDAKLRLKRLEEESLKADQYYYNFLNNSP</sequence>
<name>A0A310SFJ5_9HYME</name>
<dbReference type="OrthoDB" id="206339at2759"/>
<dbReference type="InterPro" id="IPR006594">
    <property type="entry name" value="LisH"/>
</dbReference>
<organism evidence="2 3">
    <name type="scientific">Eufriesea mexicana</name>
    <dbReference type="NCBI Taxonomy" id="516756"/>
    <lineage>
        <taxon>Eukaryota</taxon>
        <taxon>Metazoa</taxon>
        <taxon>Ecdysozoa</taxon>
        <taxon>Arthropoda</taxon>
        <taxon>Hexapoda</taxon>
        <taxon>Insecta</taxon>
        <taxon>Pterygota</taxon>
        <taxon>Neoptera</taxon>
        <taxon>Endopterygota</taxon>
        <taxon>Hymenoptera</taxon>
        <taxon>Apocrita</taxon>
        <taxon>Aculeata</taxon>
        <taxon>Apoidea</taxon>
        <taxon>Anthophila</taxon>
        <taxon>Apidae</taxon>
        <taxon>Eufriesea</taxon>
    </lineage>
</organism>
<dbReference type="EMBL" id="KQ760498">
    <property type="protein sequence ID" value="OAD60085.1"/>
    <property type="molecule type" value="Genomic_DNA"/>
</dbReference>
<dbReference type="Pfam" id="PF16045">
    <property type="entry name" value="LisH_2"/>
    <property type="match status" value="1"/>
</dbReference>
<evidence type="ECO:0000313" key="2">
    <source>
        <dbReference type="EMBL" id="OAD60085.1"/>
    </source>
</evidence>
<dbReference type="AlphaFoldDB" id="A0A310SFJ5"/>
<dbReference type="Proteomes" id="UP000250275">
    <property type="component" value="Unassembled WGS sequence"/>
</dbReference>
<feature type="coiled-coil region" evidence="1">
    <location>
        <begin position="333"/>
        <end position="367"/>
    </location>
</feature>
<protein>
    <submittedName>
        <fullName evidence="2">Uncharacterized protein</fullName>
    </submittedName>
</protein>
<feature type="coiled-coil region" evidence="1">
    <location>
        <begin position="395"/>
        <end position="422"/>
    </location>
</feature>
<reference evidence="2 3" key="1">
    <citation type="submission" date="2015-07" db="EMBL/GenBank/DDBJ databases">
        <title>The genome of Eufriesea mexicana.</title>
        <authorList>
            <person name="Pan H."/>
            <person name="Kapheim K."/>
        </authorList>
    </citation>
    <scope>NUCLEOTIDE SEQUENCE [LARGE SCALE GENOMIC DNA]</scope>
    <source>
        <strain evidence="2">0111107269</strain>
        <tissue evidence="2">Whole body</tissue>
    </source>
</reference>
<evidence type="ECO:0000256" key="1">
    <source>
        <dbReference type="SAM" id="Coils"/>
    </source>
</evidence>
<dbReference type="PROSITE" id="PS50896">
    <property type="entry name" value="LISH"/>
    <property type="match status" value="1"/>
</dbReference>
<keyword evidence="1" id="KW-0175">Coiled coil</keyword>
<keyword evidence="3" id="KW-1185">Reference proteome</keyword>